<dbReference type="AlphaFoldDB" id="A0A8S1V6Y7"/>
<evidence type="ECO:0000313" key="3">
    <source>
        <dbReference type="EMBL" id="CAD8172487.1"/>
    </source>
</evidence>
<reference evidence="3" key="1">
    <citation type="submission" date="2021-01" db="EMBL/GenBank/DDBJ databases">
        <authorList>
            <consortium name="Genoscope - CEA"/>
            <person name="William W."/>
        </authorList>
    </citation>
    <scope>NUCLEOTIDE SEQUENCE</scope>
</reference>
<dbReference type="PANTHER" id="PTHR37027:SF2">
    <property type="entry name" value="CHROMOSOME UNDETERMINED SCAFFOLD_148, WHOLE GENOME SHOTGUN SEQUENCE"/>
    <property type="match status" value="1"/>
</dbReference>
<feature type="region of interest" description="Disordered" evidence="2">
    <location>
        <begin position="1"/>
        <end position="24"/>
    </location>
</feature>
<dbReference type="InterPro" id="IPR038835">
    <property type="entry name" value="Giardin_beta-like"/>
</dbReference>
<dbReference type="OrthoDB" id="300529at2759"/>
<gene>
    <name evidence="3" type="ORF">POCTA_138.1.T0600139</name>
</gene>
<organism evidence="3 4">
    <name type="scientific">Paramecium octaurelia</name>
    <dbReference type="NCBI Taxonomy" id="43137"/>
    <lineage>
        <taxon>Eukaryota</taxon>
        <taxon>Sar</taxon>
        <taxon>Alveolata</taxon>
        <taxon>Ciliophora</taxon>
        <taxon>Intramacronucleata</taxon>
        <taxon>Oligohymenophorea</taxon>
        <taxon>Peniculida</taxon>
        <taxon>Parameciidae</taxon>
        <taxon>Paramecium</taxon>
    </lineage>
</organism>
<evidence type="ECO:0000256" key="2">
    <source>
        <dbReference type="SAM" id="MobiDB-lite"/>
    </source>
</evidence>
<keyword evidence="1" id="KW-0175">Coiled coil</keyword>
<dbReference type="Proteomes" id="UP000683925">
    <property type="component" value="Unassembled WGS sequence"/>
</dbReference>
<feature type="compositionally biased region" description="Basic and acidic residues" evidence="2">
    <location>
        <begin position="13"/>
        <end position="24"/>
    </location>
</feature>
<feature type="coiled-coil region" evidence="1">
    <location>
        <begin position="108"/>
        <end position="135"/>
    </location>
</feature>
<feature type="compositionally biased region" description="Polar residues" evidence="2">
    <location>
        <begin position="1"/>
        <end position="11"/>
    </location>
</feature>
<evidence type="ECO:0000256" key="1">
    <source>
        <dbReference type="SAM" id="Coils"/>
    </source>
</evidence>
<evidence type="ECO:0000313" key="4">
    <source>
        <dbReference type="Proteomes" id="UP000683925"/>
    </source>
</evidence>
<dbReference type="EMBL" id="CAJJDP010000059">
    <property type="protein sequence ID" value="CAD8172487.1"/>
    <property type="molecule type" value="Genomic_DNA"/>
</dbReference>
<name>A0A8S1V6Y7_PAROT</name>
<sequence>MKYSNNPQFQSIEKARRESPQTDRLKVLTEKWSNLKQGLDKEKNDKKELVEQHIQRIESLLNQERPKEEQKFKTLKDHLLKLQDQVYQEKNDRELFDELKQKDLRNFEEQLTQQVEDEKSNKRKLELQLLKQIEERFNSLISIKHNQKIEWRTMTMMQSICL</sequence>
<proteinExistence type="predicted"/>
<dbReference type="PANTHER" id="PTHR37027">
    <property type="entry name" value="KDE4"/>
    <property type="match status" value="1"/>
</dbReference>
<comment type="caution">
    <text evidence="3">The sequence shown here is derived from an EMBL/GenBank/DDBJ whole genome shotgun (WGS) entry which is preliminary data.</text>
</comment>
<accession>A0A8S1V6Y7</accession>
<protein>
    <submittedName>
        <fullName evidence="3">Uncharacterized protein</fullName>
    </submittedName>
</protein>
<keyword evidence="4" id="KW-1185">Reference proteome</keyword>